<dbReference type="PANTHER" id="PTHR35564">
    <property type="match status" value="1"/>
</dbReference>
<dbReference type="Proteomes" id="UP000091926">
    <property type="component" value="Chromosome"/>
</dbReference>
<evidence type="ECO:0000313" key="2">
    <source>
        <dbReference type="Proteomes" id="UP000091926"/>
    </source>
</evidence>
<dbReference type="STRING" id="463014.BAU07_04925"/>
<dbReference type="NCBIfam" id="TIGR03347">
    <property type="entry name" value="VI_chp_1"/>
    <property type="match status" value="1"/>
</dbReference>
<dbReference type="InterPro" id="IPR010732">
    <property type="entry name" value="T6SS_TssG-like"/>
</dbReference>
<dbReference type="KEGG" id="bfz:BAU07_04925"/>
<dbReference type="RefSeq" id="WP_066654623.1">
    <property type="nucleotide sequence ID" value="NZ_CBCSCL010000045.1"/>
</dbReference>
<dbReference type="EMBL" id="CP016172">
    <property type="protein sequence ID" value="ANN76546.1"/>
    <property type="molecule type" value="Genomic_DNA"/>
</dbReference>
<gene>
    <name evidence="1" type="ORF">BAU07_04925</name>
</gene>
<dbReference type="AlphaFoldDB" id="A0A193GAQ1"/>
<evidence type="ECO:0008006" key="3">
    <source>
        <dbReference type="Google" id="ProtNLM"/>
    </source>
</evidence>
<proteinExistence type="predicted"/>
<reference evidence="1 2" key="1">
    <citation type="submission" date="2016-06" db="EMBL/GenBank/DDBJ databases">
        <title>Complete genome sequences of Bordetella bronchialis and Bordetella flabilis.</title>
        <authorList>
            <person name="LiPuma J.J."/>
            <person name="Spilker T."/>
        </authorList>
    </citation>
    <scope>NUCLEOTIDE SEQUENCE [LARGE SCALE GENOMIC DNA]</scope>
    <source>
        <strain evidence="1 2">AU10664</strain>
    </source>
</reference>
<sequence length="348" mass="38716">MAREDRPFPPPVADPSTDPLLAEGHRYAFFQALRLLRLRNADEDVFHREVRVRPAVSLSFPDRDIETIERDAAGKYRITANFFGLYGVTSPLPTFYTEDLIDEQLQGNSTARDFLDILHAALYPLLFRAWEKNRLWLAVAERRDQTRLDQLFSLVGLGGNRGTRWQAARALLPHAGNFNQFPRSALGLQSLVSGLLDNLPVEVEPCVTETVFIPRPARCVLGEQACRLGEDALLGSLIDERAGGLLVHVGPIPAARLAEMLPGTARHAELVDAIALYLKTPLRCALALHVRPEQRPGARLGEGWHQLGLNTWLPESTPGDTGAPWPRYDEVFLPIETDSSRITEGALQ</sequence>
<protein>
    <recommendedName>
        <fullName evidence="3">Type VI secretion protein</fullName>
    </recommendedName>
</protein>
<keyword evidence="2" id="KW-1185">Reference proteome</keyword>
<accession>A0A193GAQ1</accession>
<name>A0A193GAQ1_9BORD</name>
<dbReference type="PANTHER" id="PTHR35564:SF3">
    <property type="entry name" value="TYPE VI SECRETION SYSTEM BASEPLATE SUBUNIT TSSG"/>
    <property type="match status" value="1"/>
</dbReference>
<dbReference type="OrthoDB" id="1523296at2"/>
<organism evidence="1 2">
    <name type="scientific">Bordetella flabilis</name>
    <dbReference type="NCBI Taxonomy" id="463014"/>
    <lineage>
        <taxon>Bacteria</taxon>
        <taxon>Pseudomonadati</taxon>
        <taxon>Pseudomonadota</taxon>
        <taxon>Betaproteobacteria</taxon>
        <taxon>Burkholderiales</taxon>
        <taxon>Alcaligenaceae</taxon>
        <taxon>Bordetella</taxon>
    </lineage>
</organism>
<evidence type="ECO:0000313" key="1">
    <source>
        <dbReference type="EMBL" id="ANN76546.1"/>
    </source>
</evidence>
<dbReference type="Pfam" id="PF06996">
    <property type="entry name" value="T6SS_TssG"/>
    <property type="match status" value="1"/>
</dbReference>